<dbReference type="GO" id="GO:0031146">
    <property type="term" value="P:SCF-dependent proteasomal ubiquitin-dependent protein catabolic process"/>
    <property type="evidence" value="ECO:0007669"/>
    <property type="project" value="TreeGrafter"/>
</dbReference>
<evidence type="ECO:0000313" key="1">
    <source>
        <dbReference type="EMBL" id="CAG6737823.1"/>
    </source>
</evidence>
<dbReference type="AlphaFoldDB" id="A0A8D8YZ97"/>
<name>A0A8D8YZ97_9HEMI</name>
<reference evidence="1" key="1">
    <citation type="submission" date="2021-05" db="EMBL/GenBank/DDBJ databases">
        <authorList>
            <person name="Alioto T."/>
            <person name="Alioto T."/>
            <person name="Gomez Garrido J."/>
        </authorList>
    </citation>
    <scope>NUCLEOTIDE SEQUENCE</scope>
</reference>
<dbReference type="PANTHER" id="PTHR13318:SF95">
    <property type="entry name" value="F-BOX PROTEIN YLR352W"/>
    <property type="match status" value="1"/>
</dbReference>
<dbReference type="PANTHER" id="PTHR13318">
    <property type="entry name" value="PARTNER OF PAIRED, ISOFORM B-RELATED"/>
    <property type="match status" value="1"/>
</dbReference>
<protein>
    <submittedName>
        <fullName evidence="1">Uncharacterized protein</fullName>
    </submittedName>
</protein>
<dbReference type="GO" id="GO:0019005">
    <property type="term" value="C:SCF ubiquitin ligase complex"/>
    <property type="evidence" value="ECO:0007669"/>
    <property type="project" value="TreeGrafter"/>
</dbReference>
<dbReference type="SUPFAM" id="SSF52058">
    <property type="entry name" value="L domain-like"/>
    <property type="match status" value="1"/>
</dbReference>
<sequence>MSETAFHLFSMFPIQENIAKYLDEKDLKNLSSLGGVFQNFHFDFCRELDVDYYELGRCSKFRKIEKLKIRDSIQKFIVPECVLSVLVSLEVPSIDKQTIDLSKCKRLETLSLKNLRNLCNKDFPLTLKKLELRECDYYISKLRIKHLINLKEIDCSTSSITNAAVNNFPISLERINLAECSKLSNFNIKHLINLKEIDCTDSTITDVAVNNFPVSLEKISLFGCPRISKFNISHLVKLKEINCAYSTVEDEAINRFPVSLEKIDISDCDSTFFRFNISHLVNLKKIDCADSNIEDEVINNFPISLQEMSLRGCEFISDYDMSHLINLDYMRCSFPIPDDWYDL</sequence>
<organism evidence="1">
    <name type="scientific">Cacopsylla melanoneura</name>
    <dbReference type="NCBI Taxonomy" id="428564"/>
    <lineage>
        <taxon>Eukaryota</taxon>
        <taxon>Metazoa</taxon>
        <taxon>Ecdysozoa</taxon>
        <taxon>Arthropoda</taxon>
        <taxon>Hexapoda</taxon>
        <taxon>Insecta</taxon>
        <taxon>Pterygota</taxon>
        <taxon>Neoptera</taxon>
        <taxon>Paraneoptera</taxon>
        <taxon>Hemiptera</taxon>
        <taxon>Sternorrhyncha</taxon>
        <taxon>Psylloidea</taxon>
        <taxon>Psyllidae</taxon>
        <taxon>Psyllinae</taxon>
        <taxon>Cacopsylla</taxon>
    </lineage>
</organism>
<accession>A0A8D8YZ97</accession>
<proteinExistence type="predicted"/>
<dbReference type="EMBL" id="HBUF01404879">
    <property type="protein sequence ID" value="CAG6737823.1"/>
    <property type="molecule type" value="Transcribed_RNA"/>
</dbReference>
<dbReference type="InterPro" id="IPR032675">
    <property type="entry name" value="LRR_dom_sf"/>
</dbReference>
<dbReference type="Gene3D" id="3.80.10.10">
    <property type="entry name" value="Ribonuclease Inhibitor"/>
    <property type="match status" value="1"/>
</dbReference>